<gene>
    <name evidence="4" type="ORF">GCM10011572_03930</name>
</gene>
<sequence>MIDTPFTIEELHGDGVRFHAAALADVLHDCVCNGASVGFLPPFGLADARRFWLGVAQQVDSGARTVFVARDADGVCGTVQLALATPANGAHRAEVNKMLVHTRARRRGIARQLMLAAEARARELGRRLLVLDTWTGSGAQHLYEQLGFEVSGIIPAFARLDDGSLGATTVMYKLLAPRLAVADADPASPEAAGLLAELSARLAALTGDDGTASFDAAAVRGPRAAFVLARAGDAAVGCGALRPLDGRIGELKRMYARPGSGAGAALLAALEERAVALDYAELWLETRAVNTRAIRFYERQGYRRIANYGKYAGNPAAVCFGKGLGQQG</sequence>
<keyword evidence="5" id="KW-1185">Reference proteome</keyword>
<organism evidence="4 5">
    <name type="scientific">Pseudoduganella buxea</name>
    <dbReference type="NCBI Taxonomy" id="1949069"/>
    <lineage>
        <taxon>Bacteria</taxon>
        <taxon>Pseudomonadati</taxon>
        <taxon>Pseudomonadota</taxon>
        <taxon>Betaproteobacteria</taxon>
        <taxon>Burkholderiales</taxon>
        <taxon>Oxalobacteraceae</taxon>
        <taxon>Telluria group</taxon>
        <taxon>Pseudoduganella</taxon>
    </lineage>
</organism>
<feature type="domain" description="N-acetyltransferase" evidence="3">
    <location>
        <begin position="182"/>
        <end position="325"/>
    </location>
</feature>
<reference evidence="5" key="1">
    <citation type="journal article" date="2019" name="Int. J. Syst. Evol. Microbiol.">
        <title>The Global Catalogue of Microorganisms (GCM) 10K type strain sequencing project: providing services to taxonomists for standard genome sequencing and annotation.</title>
        <authorList>
            <consortium name="The Broad Institute Genomics Platform"/>
            <consortium name="The Broad Institute Genome Sequencing Center for Infectious Disease"/>
            <person name="Wu L."/>
            <person name="Ma J."/>
        </authorList>
    </citation>
    <scope>NUCLEOTIDE SEQUENCE [LARGE SCALE GENOMIC DNA]</scope>
    <source>
        <strain evidence="5">CGMCC 1.15931</strain>
    </source>
</reference>
<evidence type="ECO:0000313" key="4">
    <source>
        <dbReference type="EMBL" id="GGB85204.1"/>
    </source>
</evidence>
<dbReference type="InterPro" id="IPR000182">
    <property type="entry name" value="GNAT_dom"/>
</dbReference>
<evidence type="ECO:0000259" key="3">
    <source>
        <dbReference type="PROSITE" id="PS51186"/>
    </source>
</evidence>
<dbReference type="CDD" id="cd04301">
    <property type="entry name" value="NAT_SF"/>
    <property type="match status" value="1"/>
</dbReference>
<feature type="domain" description="N-acetyltransferase" evidence="3">
    <location>
        <begin position="16"/>
        <end position="176"/>
    </location>
</feature>
<dbReference type="Pfam" id="PF13508">
    <property type="entry name" value="Acetyltransf_7"/>
    <property type="match status" value="1"/>
</dbReference>
<proteinExistence type="predicted"/>
<evidence type="ECO:0000313" key="5">
    <source>
        <dbReference type="Proteomes" id="UP000622638"/>
    </source>
</evidence>
<comment type="caution">
    <text evidence="4">The sequence shown here is derived from an EMBL/GenBank/DDBJ whole genome shotgun (WGS) entry which is preliminary data.</text>
</comment>
<keyword evidence="2" id="KW-0012">Acyltransferase</keyword>
<dbReference type="PANTHER" id="PTHR43877:SF1">
    <property type="entry name" value="ACETYLTRANSFERASE"/>
    <property type="match status" value="1"/>
</dbReference>
<dbReference type="Proteomes" id="UP000622638">
    <property type="component" value="Unassembled WGS sequence"/>
</dbReference>
<dbReference type="RefSeq" id="WP_229427657.1">
    <property type="nucleotide sequence ID" value="NZ_BMKG01000001.1"/>
</dbReference>
<dbReference type="EMBL" id="BMKG01000001">
    <property type="protein sequence ID" value="GGB85204.1"/>
    <property type="molecule type" value="Genomic_DNA"/>
</dbReference>
<evidence type="ECO:0000256" key="2">
    <source>
        <dbReference type="ARBA" id="ARBA00023315"/>
    </source>
</evidence>
<protein>
    <recommendedName>
        <fullName evidence="3">N-acetyltransferase domain-containing protein</fullName>
    </recommendedName>
</protein>
<dbReference type="Gene3D" id="3.40.630.30">
    <property type="match status" value="2"/>
</dbReference>
<keyword evidence="1" id="KW-0808">Transferase</keyword>
<accession>A0ABQ1K4J8</accession>
<dbReference type="SUPFAM" id="SSF55729">
    <property type="entry name" value="Acyl-CoA N-acyltransferases (Nat)"/>
    <property type="match status" value="2"/>
</dbReference>
<dbReference type="Pfam" id="PF00583">
    <property type="entry name" value="Acetyltransf_1"/>
    <property type="match status" value="1"/>
</dbReference>
<name>A0ABQ1K4J8_9BURK</name>
<evidence type="ECO:0000256" key="1">
    <source>
        <dbReference type="ARBA" id="ARBA00022679"/>
    </source>
</evidence>
<dbReference type="PROSITE" id="PS51186">
    <property type="entry name" value="GNAT"/>
    <property type="match status" value="2"/>
</dbReference>
<dbReference type="InterPro" id="IPR016181">
    <property type="entry name" value="Acyl_CoA_acyltransferase"/>
</dbReference>
<dbReference type="InterPro" id="IPR050832">
    <property type="entry name" value="Bact_Acetyltransf"/>
</dbReference>
<dbReference type="PANTHER" id="PTHR43877">
    <property type="entry name" value="AMINOALKYLPHOSPHONATE N-ACETYLTRANSFERASE-RELATED-RELATED"/>
    <property type="match status" value="1"/>
</dbReference>